<evidence type="ECO:0000313" key="2">
    <source>
        <dbReference type="EMBL" id="ERZ97345.1"/>
    </source>
</evidence>
<dbReference type="EMBL" id="KI299701">
    <property type="protein sequence ID" value="ERZ97345.1"/>
    <property type="molecule type" value="Genomic_DNA"/>
</dbReference>
<accession>U9T1U1</accession>
<evidence type="ECO:0000259" key="1">
    <source>
        <dbReference type="Pfam" id="PF24209"/>
    </source>
</evidence>
<reference evidence="2" key="1">
    <citation type="submission" date="2013-07" db="EMBL/GenBank/DDBJ databases">
        <title>The genome of an arbuscular mycorrhizal fungus provides insights into the evolution of the oldest plant symbiosis.</title>
        <authorList>
            <consortium name="DOE Joint Genome Institute"/>
            <person name="Tisserant E."/>
            <person name="Malbreil M."/>
            <person name="Kuo A."/>
            <person name="Kohler A."/>
            <person name="Symeonidi A."/>
            <person name="Balestrini R."/>
            <person name="Charron P."/>
            <person name="Duensing N."/>
            <person name="Frei-dit-Frey N."/>
            <person name="Gianinazzi-Pearson V."/>
            <person name="Gilbert B."/>
            <person name="Handa Y."/>
            <person name="Hijri M."/>
            <person name="Kaul R."/>
            <person name="Kawaguchi M."/>
            <person name="Krajinski F."/>
            <person name="Lammers P."/>
            <person name="Lapierre D."/>
            <person name="Masclaux F.G."/>
            <person name="Murat C."/>
            <person name="Morin E."/>
            <person name="Ndikumana S."/>
            <person name="Pagni M."/>
            <person name="Petitpierre D."/>
            <person name="Requena N."/>
            <person name="Rosikiewicz P."/>
            <person name="Riley R."/>
            <person name="Saito K."/>
            <person name="San Clemente H."/>
            <person name="Shapiro H."/>
            <person name="van Tuinen D."/>
            <person name="Becard G."/>
            <person name="Bonfante P."/>
            <person name="Paszkowski U."/>
            <person name="Shachar-Hill Y."/>
            <person name="Young J.P."/>
            <person name="Sanders I.R."/>
            <person name="Henrissat B."/>
            <person name="Rensing S.A."/>
            <person name="Grigoriev I.V."/>
            <person name="Corradi N."/>
            <person name="Roux C."/>
            <person name="Martin F."/>
        </authorList>
    </citation>
    <scope>NUCLEOTIDE SEQUENCE</scope>
    <source>
        <strain evidence="2">DAOM 197198</strain>
    </source>
</reference>
<dbReference type="HOGENOM" id="CLU_028291_1_0_1"/>
<dbReference type="AlphaFoldDB" id="U9T1U1"/>
<dbReference type="eggNOG" id="ENOG502SXAI">
    <property type="taxonomic scope" value="Eukaryota"/>
</dbReference>
<protein>
    <recommendedName>
        <fullName evidence="1">DUF7431 domain-containing protein</fullName>
    </recommendedName>
</protein>
<organism evidence="2">
    <name type="scientific">Rhizophagus irregularis (strain DAOM 181602 / DAOM 197198 / MUCL 43194)</name>
    <name type="common">Arbuscular mycorrhizal fungus</name>
    <name type="synonym">Glomus intraradices</name>
    <dbReference type="NCBI Taxonomy" id="747089"/>
    <lineage>
        <taxon>Eukaryota</taxon>
        <taxon>Fungi</taxon>
        <taxon>Fungi incertae sedis</taxon>
        <taxon>Mucoromycota</taxon>
        <taxon>Glomeromycotina</taxon>
        <taxon>Glomeromycetes</taxon>
        <taxon>Glomerales</taxon>
        <taxon>Glomeraceae</taxon>
        <taxon>Rhizophagus</taxon>
    </lineage>
</organism>
<feature type="domain" description="DUF7431" evidence="1">
    <location>
        <begin position="88"/>
        <end position="227"/>
    </location>
</feature>
<gene>
    <name evidence="2" type="ORF">GLOINDRAFT_89033</name>
</gene>
<proteinExistence type="predicted"/>
<dbReference type="InterPro" id="IPR055854">
    <property type="entry name" value="DUF7431"/>
</dbReference>
<dbReference type="Pfam" id="PF24209">
    <property type="entry name" value="DUF7431"/>
    <property type="match status" value="1"/>
</dbReference>
<sequence length="320" mass="36755">MSAGAGTSKIKVENTLIYSKGNSSSFEYEFFKLLGGDSNFEFNEKDWAQSLDDYSKWDCVKYKNPTSIFQLLPDNLRESIYLSVGKKILYLKTEDFDFNYTSGKIGIFELRNIPQYISKILQDERAKCNIFATVVDTGETKNVIFSWRIQYPSDKNEHPRIIIHCFKGPKKHKYNLKVNWMIIGYDINFNFILSDFNIQLEVLEDQFEALTSTPSKDNKKVLDFEHDSDILSTELNSLKSNCTSLMPKYISLLSTGENNCGPILLKQKFNEIKAKYLKSCENEACICRKNGKNDLECVFFDPNQGNIVGKVAFSVTLFNC</sequence>
<name>U9T1U1_RHIID</name>